<evidence type="ECO:0000313" key="3">
    <source>
        <dbReference type="Proteomes" id="UP000255224"/>
    </source>
</evidence>
<protein>
    <submittedName>
        <fullName evidence="2">Uncharacterized protein</fullName>
    </submittedName>
</protein>
<name>A0A376DRQ8_CHRCU</name>
<dbReference type="EMBL" id="UFVQ01000003">
    <property type="protein sequence ID" value="STC94255.1"/>
    <property type="molecule type" value="Genomic_DNA"/>
</dbReference>
<gene>
    <name evidence="2" type="ORF">NCTC13533_01479</name>
</gene>
<proteinExistence type="predicted"/>
<feature type="region of interest" description="Disordered" evidence="1">
    <location>
        <begin position="1"/>
        <end position="35"/>
    </location>
</feature>
<feature type="compositionally biased region" description="Basic and acidic residues" evidence="1">
    <location>
        <begin position="8"/>
        <end position="35"/>
    </location>
</feature>
<dbReference type="AlphaFoldDB" id="A0A376DRQ8"/>
<sequence>MEDQNTSAHDRKLSEKRAEKQKKANEDSPLEKEKW</sequence>
<organism evidence="2 3">
    <name type="scientific">Chryseobacterium carnipullorum</name>
    <dbReference type="NCBI Taxonomy" id="1124835"/>
    <lineage>
        <taxon>Bacteria</taxon>
        <taxon>Pseudomonadati</taxon>
        <taxon>Bacteroidota</taxon>
        <taxon>Flavobacteriia</taxon>
        <taxon>Flavobacteriales</taxon>
        <taxon>Weeksellaceae</taxon>
        <taxon>Chryseobacterium group</taxon>
        <taxon>Chryseobacterium</taxon>
    </lineage>
</organism>
<evidence type="ECO:0000313" key="2">
    <source>
        <dbReference type="EMBL" id="STC94255.1"/>
    </source>
</evidence>
<evidence type="ECO:0000256" key="1">
    <source>
        <dbReference type="SAM" id="MobiDB-lite"/>
    </source>
</evidence>
<reference evidence="2 3" key="1">
    <citation type="submission" date="2018-06" db="EMBL/GenBank/DDBJ databases">
        <authorList>
            <consortium name="Pathogen Informatics"/>
            <person name="Doyle S."/>
        </authorList>
    </citation>
    <scope>NUCLEOTIDE SEQUENCE [LARGE SCALE GENOMIC DNA]</scope>
    <source>
        <strain evidence="2 3">NCTC13533</strain>
    </source>
</reference>
<dbReference type="Proteomes" id="UP000255224">
    <property type="component" value="Unassembled WGS sequence"/>
</dbReference>
<accession>A0A376DRQ8</accession>